<keyword evidence="19" id="KW-1185">Reference proteome</keyword>
<keyword evidence="6" id="KW-0507">mRNA processing</keyword>
<evidence type="ECO:0000259" key="16">
    <source>
        <dbReference type="Pfam" id="PF03828"/>
    </source>
</evidence>
<evidence type="ECO:0000256" key="12">
    <source>
        <dbReference type="ARBA" id="ARBA00023211"/>
    </source>
</evidence>
<comment type="cofactor">
    <cofactor evidence="2">
        <name>Mg(2+)</name>
        <dbReference type="ChEBI" id="CHEBI:18420"/>
    </cofactor>
</comment>
<evidence type="ECO:0000256" key="15">
    <source>
        <dbReference type="SAM" id="MobiDB-lite"/>
    </source>
</evidence>
<keyword evidence="9" id="KW-0547">Nucleotide-binding</keyword>
<comment type="catalytic activity">
    <reaction evidence="14">
        <text>RNA(n) + ATP = RNA(n)-3'-adenine ribonucleotide + diphosphate</text>
        <dbReference type="Rhea" id="RHEA:11332"/>
        <dbReference type="Rhea" id="RHEA-COMP:14527"/>
        <dbReference type="Rhea" id="RHEA-COMP:17347"/>
        <dbReference type="ChEBI" id="CHEBI:30616"/>
        <dbReference type="ChEBI" id="CHEBI:33019"/>
        <dbReference type="ChEBI" id="CHEBI:140395"/>
        <dbReference type="ChEBI" id="CHEBI:173115"/>
        <dbReference type="EC" id="2.7.7.19"/>
    </reaction>
</comment>
<sequence length="501" mass="57250">MFPNSFSLGHPPFPSKHQQQSNLFSILPMNMSPTLVSHQQTVVPPLNFHTAVGNLAAAATGTQQPMTYGNVSPVSTSDALTLFQGRKRQSERSVSRNIKRQRVNSQNSDRTVVKQAVPLPAERRHSFPGPISTRSPSFLRRGSPALAGCVPPLQDTLRPDPREARLPLAKDELSQQVLELFQACRQQASDLNRKELCRTELQREIQLIFPRSRLYLVGSSLNGFGTRSSDGDLCLVVKEEPVNQKTEARRILSLVQKLFSTKLSNFIERPQLIRAKVPIVKFRDKVRQVFFYVEFDLNVNNVVGIRNTFLLRTYAFIENRVRPLVLVIKKWASSHDINDASRGTLSSYSLVLMVLHYLQTLPEPILPSLQKNYPECFDPTMQLHLVHQAPCSIPPYTSKNRSSLGDLLIGFFKYYATEFDWSRQMISVREAKALPRPDGIEWRNKFICVEEPFDGTNTARAVHEKQKFDMIRGEFAQAWRLLRDKRDLKYILPLRADKLKR</sequence>
<dbReference type="GO" id="GO:0046872">
    <property type="term" value="F:metal ion binding"/>
    <property type="evidence" value="ECO:0007669"/>
    <property type="project" value="UniProtKB-KW"/>
</dbReference>
<evidence type="ECO:0000256" key="2">
    <source>
        <dbReference type="ARBA" id="ARBA00001946"/>
    </source>
</evidence>
<evidence type="ECO:0000256" key="8">
    <source>
        <dbReference type="ARBA" id="ARBA00022723"/>
    </source>
</evidence>
<dbReference type="Proteomes" id="UP000543364">
    <property type="component" value="Unassembled WGS sequence"/>
</dbReference>
<dbReference type="EC" id="2.7.7.19" evidence="4"/>
<dbReference type="GO" id="GO:0005524">
    <property type="term" value="F:ATP binding"/>
    <property type="evidence" value="ECO:0007669"/>
    <property type="project" value="UniProtKB-KW"/>
</dbReference>
<evidence type="ECO:0000256" key="13">
    <source>
        <dbReference type="ARBA" id="ARBA00038491"/>
    </source>
</evidence>
<dbReference type="Pfam" id="PF22600">
    <property type="entry name" value="MTPAP-like_central"/>
    <property type="match status" value="1"/>
</dbReference>
<keyword evidence="7" id="KW-0808">Transferase</keyword>
<evidence type="ECO:0000256" key="10">
    <source>
        <dbReference type="ARBA" id="ARBA00022840"/>
    </source>
</evidence>
<evidence type="ECO:0000256" key="11">
    <source>
        <dbReference type="ARBA" id="ARBA00022842"/>
    </source>
</evidence>
<dbReference type="InterPro" id="IPR043519">
    <property type="entry name" value="NT_sf"/>
</dbReference>
<dbReference type="GO" id="GO:0031123">
    <property type="term" value="P:RNA 3'-end processing"/>
    <property type="evidence" value="ECO:0007669"/>
    <property type="project" value="TreeGrafter"/>
</dbReference>
<keyword evidence="11" id="KW-0460">Magnesium</keyword>
<protein>
    <recommendedName>
        <fullName evidence="4">polynucleotide adenylyltransferase</fullName>
        <ecNumber evidence="4">2.7.7.19</ecNumber>
    </recommendedName>
</protein>
<feature type="non-terminal residue" evidence="18">
    <location>
        <position position="501"/>
    </location>
</feature>
<dbReference type="Gene3D" id="3.30.460.10">
    <property type="entry name" value="Beta Polymerase, domain 2"/>
    <property type="match status" value="1"/>
</dbReference>
<evidence type="ECO:0000313" key="18">
    <source>
        <dbReference type="EMBL" id="NWU11666.1"/>
    </source>
</evidence>
<evidence type="ECO:0000256" key="1">
    <source>
        <dbReference type="ARBA" id="ARBA00001936"/>
    </source>
</evidence>
<evidence type="ECO:0000256" key="14">
    <source>
        <dbReference type="ARBA" id="ARBA00048830"/>
    </source>
</evidence>
<evidence type="ECO:0000259" key="17">
    <source>
        <dbReference type="Pfam" id="PF22600"/>
    </source>
</evidence>
<keyword evidence="10" id="KW-0067">ATP-binding</keyword>
<evidence type="ECO:0000256" key="3">
    <source>
        <dbReference type="ARBA" id="ARBA00004496"/>
    </source>
</evidence>
<dbReference type="SUPFAM" id="SSF81631">
    <property type="entry name" value="PAP/OAS1 substrate-binding domain"/>
    <property type="match status" value="1"/>
</dbReference>
<dbReference type="Pfam" id="PF03828">
    <property type="entry name" value="PAP_assoc"/>
    <property type="match status" value="1"/>
</dbReference>
<feature type="region of interest" description="Disordered" evidence="15">
    <location>
        <begin position="84"/>
        <end position="111"/>
    </location>
</feature>
<dbReference type="CDD" id="cd05402">
    <property type="entry name" value="NT_PAP_TUTase"/>
    <property type="match status" value="1"/>
</dbReference>
<reference evidence="18 19" key="1">
    <citation type="submission" date="2019-09" db="EMBL/GenBank/DDBJ databases">
        <title>Bird 10,000 Genomes (B10K) Project - Family phase.</title>
        <authorList>
            <person name="Zhang G."/>
        </authorList>
    </citation>
    <scope>NUCLEOTIDE SEQUENCE [LARGE SCALE GENOMIC DNA]</scope>
    <source>
        <strain evidence="18">B10K-DU-001-01</strain>
        <tissue evidence="18">Muscle</tissue>
    </source>
</reference>
<feature type="domain" description="Poly(A) RNA polymerase mitochondrial-like central palm" evidence="17">
    <location>
        <begin position="173"/>
        <end position="315"/>
    </location>
</feature>
<evidence type="ECO:0000256" key="9">
    <source>
        <dbReference type="ARBA" id="ARBA00022741"/>
    </source>
</evidence>
<gene>
    <name evidence="18" type="primary">Tent2</name>
    <name evidence="18" type="ORF">CEPORN_R07064</name>
</gene>
<dbReference type="FunFam" id="1.10.1410.10:FF:000007">
    <property type="entry name" value="poly(A) RNA polymerase GLD2 isoform X1"/>
    <property type="match status" value="1"/>
</dbReference>
<feature type="domain" description="PAP-associated" evidence="16">
    <location>
        <begin position="403"/>
        <end position="457"/>
    </location>
</feature>
<evidence type="ECO:0000256" key="4">
    <source>
        <dbReference type="ARBA" id="ARBA00012388"/>
    </source>
</evidence>
<evidence type="ECO:0000256" key="7">
    <source>
        <dbReference type="ARBA" id="ARBA00022679"/>
    </source>
</evidence>
<dbReference type="InterPro" id="IPR054708">
    <property type="entry name" value="MTPAP-like_central"/>
</dbReference>
<feature type="non-terminal residue" evidence="18">
    <location>
        <position position="1"/>
    </location>
</feature>
<comment type="cofactor">
    <cofactor evidence="1">
        <name>Mn(2+)</name>
        <dbReference type="ChEBI" id="CHEBI:29035"/>
    </cofactor>
</comment>
<keyword evidence="5" id="KW-0963">Cytoplasm</keyword>
<evidence type="ECO:0000256" key="6">
    <source>
        <dbReference type="ARBA" id="ARBA00022664"/>
    </source>
</evidence>
<dbReference type="Gene3D" id="1.10.1410.10">
    <property type="match status" value="1"/>
</dbReference>
<dbReference type="PANTHER" id="PTHR12271:SF40">
    <property type="entry name" value="POLY(A) RNA POLYMERASE GLD2"/>
    <property type="match status" value="1"/>
</dbReference>
<evidence type="ECO:0000256" key="5">
    <source>
        <dbReference type="ARBA" id="ARBA00022490"/>
    </source>
</evidence>
<organism evidence="18 19">
    <name type="scientific">Cephalopterus ornatus</name>
    <name type="common">Amazonian umbrellabird</name>
    <dbReference type="NCBI Taxonomy" id="114276"/>
    <lineage>
        <taxon>Eukaryota</taxon>
        <taxon>Metazoa</taxon>
        <taxon>Chordata</taxon>
        <taxon>Craniata</taxon>
        <taxon>Vertebrata</taxon>
        <taxon>Euteleostomi</taxon>
        <taxon>Archelosauria</taxon>
        <taxon>Archosauria</taxon>
        <taxon>Dinosauria</taxon>
        <taxon>Saurischia</taxon>
        <taxon>Theropoda</taxon>
        <taxon>Coelurosauria</taxon>
        <taxon>Aves</taxon>
        <taxon>Neognathae</taxon>
        <taxon>Neoaves</taxon>
        <taxon>Telluraves</taxon>
        <taxon>Australaves</taxon>
        <taxon>Passeriformes</taxon>
        <taxon>Cotingidae</taxon>
        <taxon>Cephalopterus</taxon>
    </lineage>
</organism>
<dbReference type="GO" id="GO:0010468">
    <property type="term" value="P:regulation of gene expression"/>
    <property type="evidence" value="ECO:0007669"/>
    <property type="project" value="UniProtKB-ARBA"/>
</dbReference>
<accession>A0A7K5U6L5</accession>
<comment type="caution">
    <text evidence="18">The sequence shown here is derived from an EMBL/GenBank/DDBJ whole genome shotgun (WGS) entry which is preliminary data.</text>
</comment>
<dbReference type="GO" id="GO:1990817">
    <property type="term" value="F:poly(A) RNA polymerase activity"/>
    <property type="evidence" value="ECO:0007669"/>
    <property type="project" value="UniProtKB-EC"/>
</dbReference>
<comment type="similarity">
    <text evidence="13">Belongs to the DNA polymerase type-B-like family. GLD2 subfamily.</text>
</comment>
<dbReference type="EMBL" id="VZRE01008101">
    <property type="protein sequence ID" value="NWU11666.1"/>
    <property type="molecule type" value="Genomic_DNA"/>
</dbReference>
<dbReference type="InterPro" id="IPR002058">
    <property type="entry name" value="PAP_assoc"/>
</dbReference>
<proteinExistence type="inferred from homology"/>
<dbReference type="GO" id="GO:0005737">
    <property type="term" value="C:cytoplasm"/>
    <property type="evidence" value="ECO:0007669"/>
    <property type="project" value="UniProtKB-SubCell"/>
</dbReference>
<dbReference type="GO" id="GO:0006397">
    <property type="term" value="P:mRNA processing"/>
    <property type="evidence" value="ECO:0007669"/>
    <property type="project" value="UniProtKB-KW"/>
</dbReference>
<keyword evidence="8" id="KW-0479">Metal-binding</keyword>
<comment type="subcellular location">
    <subcellularLocation>
        <location evidence="3">Cytoplasm</location>
    </subcellularLocation>
</comment>
<name>A0A7K5U6L5_CEPOR</name>
<dbReference type="SUPFAM" id="SSF81301">
    <property type="entry name" value="Nucleotidyltransferase"/>
    <property type="match status" value="1"/>
</dbReference>
<dbReference type="AlphaFoldDB" id="A0A7K5U6L5"/>
<dbReference type="PANTHER" id="PTHR12271">
    <property type="entry name" value="POLY A POLYMERASE CID PAP -RELATED"/>
    <property type="match status" value="1"/>
</dbReference>
<dbReference type="FunFam" id="3.30.460.10:FF:000022">
    <property type="entry name" value="poly(A) RNA polymerase GLD2 isoform X1"/>
    <property type="match status" value="1"/>
</dbReference>
<evidence type="ECO:0000313" key="19">
    <source>
        <dbReference type="Proteomes" id="UP000543364"/>
    </source>
</evidence>
<keyword evidence="12" id="KW-0464">Manganese</keyword>